<feature type="domain" description="BRCT" evidence="2">
    <location>
        <begin position="149"/>
        <end position="212"/>
    </location>
</feature>
<dbReference type="CDD" id="cd18439">
    <property type="entry name" value="BRCT_BRC1_like_rpt6"/>
    <property type="match status" value="1"/>
</dbReference>
<evidence type="ECO:0000256" key="1">
    <source>
        <dbReference type="SAM" id="MobiDB-lite"/>
    </source>
</evidence>
<feature type="compositionally biased region" description="Basic residues" evidence="1">
    <location>
        <begin position="486"/>
        <end position="502"/>
    </location>
</feature>
<feature type="domain" description="BRCT" evidence="2">
    <location>
        <begin position="670"/>
        <end position="693"/>
    </location>
</feature>
<dbReference type="Pfam" id="PF12738">
    <property type="entry name" value="PTCB-BRCT"/>
    <property type="match status" value="2"/>
</dbReference>
<dbReference type="CDD" id="cd17743">
    <property type="entry name" value="BRCT_BRC1_like_rpt5"/>
    <property type="match status" value="1"/>
</dbReference>
<feature type="region of interest" description="Disordered" evidence="1">
    <location>
        <begin position="472"/>
        <end position="535"/>
    </location>
</feature>
<feature type="compositionally biased region" description="Low complexity" evidence="1">
    <location>
        <begin position="518"/>
        <end position="528"/>
    </location>
</feature>
<evidence type="ECO:0000259" key="2">
    <source>
        <dbReference type="PROSITE" id="PS50172"/>
    </source>
</evidence>
<dbReference type="PANTHER" id="PTHR47667:SF1">
    <property type="entry name" value="REGULATOR OF TY1 TRANSPOSITION PROTEIN 107"/>
    <property type="match status" value="1"/>
</dbReference>
<dbReference type="OrthoDB" id="342264at2759"/>
<feature type="domain" description="BRCT" evidence="2">
    <location>
        <begin position="371"/>
        <end position="428"/>
    </location>
</feature>
<dbReference type="PROSITE" id="PS50172">
    <property type="entry name" value="BRCT"/>
    <property type="match status" value="4"/>
</dbReference>
<dbReference type="EMBL" id="NESQ01000052">
    <property type="protein sequence ID" value="PUU81024.1"/>
    <property type="molecule type" value="Genomic_DNA"/>
</dbReference>
<dbReference type="CDD" id="cd18436">
    <property type="entry name" value="BRCT_BRC1_like_rpt2"/>
    <property type="match status" value="1"/>
</dbReference>
<dbReference type="GO" id="GO:0005634">
    <property type="term" value="C:nucleus"/>
    <property type="evidence" value="ECO:0007669"/>
    <property type="project" value="TreeGrafter"/>
</dbReference>
<dbReference type="STRING" id="42251.A0A2T6ZZX1"/>
<feature type="domain" description="BRCT" evidence="2">
    <location>
        <begin position="21"/>
        <end position="121"/>
    </location>
</feature>
<dbReference type="PANTHER" id="PTHR47667">
    <property type="entry name" value="REGULATOR OF TY1 TRANSPOSITION PROTEIN 107"/>
    <property type="match status" value="1"/>
</dbReference>
<feature type="region of interest" description="Disordered" evidence="1">
    <location>
        <begin position="1"/>
        <end position="20"/>
    </location>
</feature>
<organism evidence="3 4">
    <name type="scientific">Tuber borchii</name>
    <name type="common">White truffle</name>
    <dbReference type="NCBI Taxonomy" id="42251"/>
    <lineage>
        <taxon>Eukaryota</taxon>
        <taxon>Fungi</taxon>
        <taxon>Dikarya</taxon>
        <taxon>Ascomycota</taxon>
        <taxon>Pezizomycotina</taxon>
        <taxon>Pezizomycetes</taxon>
        <taxon>Pezizales</taxon>
        <taxon>Tuberaceae</taxon>
        <taxon>Tuber</taxon>
    </lineage>
</organism>
<keyword evidence="4" id="KW-1185">Reference proteome</keyword>
<name>A0A2T6ZZX1_TUBBO</name>
<dbReference type="CDD" id="cd18437">
    <property type="entry name" value="BRCT_BRC1_like_rpt3"/>
    <property type="match status" value="1"/>
</dbReference>
<feature type="region of interest" description="Disordered" evidence="1">
    <location>
        <begin position="555"/>
        <end position="603"/>
    </location>
</feature>
<dbReference type="InterPro" id="IPR036420">
    <property type="entry name" value="BRCT_dom_sf"/>
</dbReference>
<comment type="caution">
    <text evidence="3">The sequence shown here is derived from an EMBL/GenBank/DDBJ whole genome shotgun (WGS) entry which is preliminary data.</text>
</comment>
<reference evidence="3 4" key="1">
    <citation type="submission" date="2017-04" db="EMBL/GenBank/DDBJ databases">
        <title>Draft genome sequence of Tuber borchii Vittad., a whitish edible truffle.</title>
        <authorList>
            <consortium name="DOE Joint Genome Institute"/>
            <person name="Murat C."/>
            <person name="Kuo A."/>
            <person name="Barry K.W."/>
            <person name="Clum A."/>
            <person name="Dockter R.B."/>
            <person name="Fauchery L."/>
            <person name="Iotti M."/>
            <person name="Kohler A."/>
            <person name="Labutti K."/>
            <person name="Lindquist E.A."/>
            <person name="Lipzen A."/>
            <person name="Ohm R.A."/>
            <person name="Wang M."/>
            <person name="Grigoriev I.V."/>
            <person name="Zambonelli A."/>
            <person name="Martin F.M."/>
        </authorList>
    </citation>
    <scope>NUCLEOTIDE SEQUENCE [LARGE SCALE GENOMIC DNA]</scope>
    <source>
        <strain evidence="3 4">Tbo3840</strain>
    </source>
</reference>
<proteinExistence type="predicted"/>
<dbReference type="Gene3D" id="3.40.50.10190">
    <property type="entry name" value="BRCT domain"/>
    <property type="match status" value="5"/>
</dbReference>
<dbReference type="InterPro" id="IPR001357">
    <property type="entry name" value="BRCT_dom"/>
</dbReference>
<dbReference type="SUPFAM" id="SSF52113">
    <property type="entry name" value="BRCT domain"/>
    <property type="match status" value="5"/>
</dbReference>
<evidence type="ECO:0000313" key="4">
    <source>
        <dbReference type="Proteomes" id="UP000244722"/>
    </source>
</evidence>
<accession>A0A2T6ZZX1</accession>
<sequence>MADDKMDLGPTPAPALADDGGSPALFNEVTFYIVESPELAHEAAREIARKLIENGAMESKPLGADSTMQLDLQEITHIISSTIDFPDYSEVEGLMIPVVKPEWVDFSIQKNRIAHVRPYTPDPRFFLCGITATIAELPVGDKEAICGGIIAMGGQYGSSLTKFTTHIVALNMDNEKCRQAVAKRMLVKIVLPHWFDDCLKLGRRIDEAPYLLPNPEIERVANFEPVPLPKGPDLTYSHAHDGGAMALDPPSPKRSSSVFDRKKIRLGEDLELSPRLKSVIATVIVQMKGEVVDKVEDADIYVGQFRDGDEYLEASRVGIHVGSLTWLYWICAHGRWASPLAKLLHYPLVRGGLPGMEKLKITVSNYGGDARLYLENLVEACGAKFTKSMKTENTHLITARSHSEKCQAAREWNIDMVNHLWLEESYAKWEVQSVTNPRYTHFPARTNLMEVVGQTPMDVKALEQFYRRDDDLMSMDEGSRSATNGKRPKSTPRLKAVNRRTSRNNTSTPSRWSNDELSGPSPSISGSGRKAKEQAVARLHDQIMPDVMQYEREQKRKGGVLGGGRARKSKSPVDGRTRKRTVSMGADSTDEDSKAGIKKQKKRPRPTVYLLMTAYRDWVNQPHREEADRKALADLGIQCVNDPATCTHLAAPHIVRTEKFCCALAKAPIIVSTEWPRACLKEEKIVDTEPYLLRDSDGEKRLSMDLSQSLERARKNKSQLLQGQLIYVTPGVHGGFETYRKIIEANGGVCLLFRGPAKRATNIPDSDMLVLLSGDDAADKKFWNPFLKMARTKEKGGVVYRADWLLDLAMTQRVEWTEKYEFPE</sequence>
<feature type="compositionally biased region" description="Polar residues" evidence="1">
    <location>
        <begin position="503"/>
        <end position="516"/>
    </location>
</feature>
<evidence type="ECO:0000313" key="3">
    <source>
        <dbReference type="EMBL" id="PUU81024.1"/>
    </source>
</evidence>
<dbReference type="InterPro" id="IPR053036">
    <property type="entry name" value="CellCycle_DNARepair_Reg"/>
</dbReference>
<dbReference type="GO" id="GO:0006302">
    <property type="term" value="P:double-strand break repair"/>
    <property type="evidence" value="ECO:0007669"/>
    <property type="project" value="TreeGrafter"/>
</dbReference>
<dbReference type="SMART" id="SM00292">
    <property type="entry name" value="BRCT"/>
    <property type="match status" value="5"/>
</dbReference>
<dbReference type="AlphaFoldDB" id="A0A2T6ZZX1"/>
<dbReference type="GO" id="GO:1990683">
    <property type="term" value="P:DNA double-strand break attachment to nuclear envelope"/>
    <property type="evidence" value="ECO:0007669"/>
    <property type="project" value="TreeGrafter"/>
</dbReference>
<dbReference type="FunFam" id="3.40.50.10190:FF:000048">
    <property type="entry name" value="DNA repair protein Rtt107"/>
    <property type="match status" value="1"/>
</dbReference>
<dbReference type="CDD" id="cd18438">
    <property type="entry name" value="BRCT_BRC1_like_rpt4"/>
    <property type="match status" value="1"/>
</dbReference>
<dbReference type="Pfam" id="PF16770">
    <property type="entry name" value="RTT107_BRCT_5"/>
    <property type="match status" value="1"/>
</dbReference>
<dbReference type="Proteomes" id="UP000244722">
    <property type="component" value="Unassembled WGS sequence"/>
</dbReference>
<gene>
    <name evidence="3" type="ORF">B9Z19DRAFT_1078033</name>
</gene>
<dbReference type="GO" id="GO:0035361">
    <property type="term" value="C:Cul8-RING ubiquitin ligase complex"/>
    <property type="evidence" value="ECO:0007669"/>
    <property type="project" value="TreeGrafter"/>
</dbReference>
<protein>
    <submittedName>
        <fullName evidence="3">BRCT domain-containing protein</fullName>
    </submittedName>
</protein>